<dbReference type="AlphaFoldDB" id="A0A078M148"/>
<name>A0A078M148_9STAP</name>
<sequence>MENKEQQPGSSLVHNGFDKTLVIVTYVLMFFTAVIGPLIIWVIKKDEDPATEAVLRNLLNFGISYTIYLIIAGLTTIILIGYILSPLIGLAFYIFIIIGIVKSSDGEIYRAPFTIDFIK</sequence>
<keyword evidence="4 5" id="KW-0472">Membrane</keyword>
<evidence type="ECO:0000256" key="2">
    <source>
        <dbReference type="ARBA" id="ARBA00022692"/>
    </source>
</evidence>
<keyword evidence="7" id="KW-1185">Reference proteome</keyword>
<evidence type="ECO:0000313" key="7">
    <source>
        <dbReference type="Proteomes" id="UP000044136"/>
    </source>
</evidence>
<evidence type="ECO:0000256" key="3">
    <source>
        <dbReference type="ARBA" id="ARBA00022989"/>
    </source>
</evidence>
<dbReference type="STRING" id="1461582.BN1048_00239"/>
<keyword evidence="2 5" id="KW-0812">Transmembrane</keyword>
<evidence type="ECO:0000313" key="6">
    <source>
        <dbReference type="EMBL" id="CDZ99117.1"/>
    </source>
</evidence>
<reference evidence="6 7" key="1">
    <citation type="submission" date="2014-07" db="EMBL/GenBank/DDBJ databases">
        <authorList>
            <person name="Urmite Genomes Urmite Genomes"/>
        </authorList>
    </citation>
    <scope>NUCLEOTIDE SEQUENCE [LARGE SCALE GENOMIC DNA]</scope>
    <source>
        <strain evidence="6 7">13MG44_air</strain>
    </source>
</reference>
<evidence type="ECO:0000256" key="5">
    <source>
        <dbReference type="SAM" id="Phobius"/>
    </source>
</evidence>
<dbReference type="HOGENOM" id="CLU_104196_0_2_9"/>
<evidence type="ECO:0008006" key="8">
    <source>
        <dbReference type="Google" id="ProtNLM"/>
    </source>
</evidence>
<dbReference type="Proteomes" id="UP000044136">
    <property type="component" value="Unassembled WGS sequence"/>
</dbReference>
<dbReference type="Pfam" id="PF09685">
    <property type="entry name" value="MamF_MmsF"/>
    <property type="match status" value="1"/>
</dbReference>
<feature type="transmembrane region" description="Helical" evidence="5">
    <location>
        <begin position="77"/>
        <end position="101"/>
    </location>
</feature>
<proteinExistence type="predicted"/>
<dbReference type="EMBL" id="CCSE01000001">
    <property type="protein sequence ID" value="CDZ99117.1"/>
    <property type="molecule type" value="Genomic_DNA"/>
</dbReference>
<comment type="subcellular location">
    <subcellularLocation>
        <location evidence="1">Membrane</location>
        <topology evidence="1">Multi-pass membrane protein</topology>
    </subcellularLocation>
</comment>
<dbReference type="OrthoDB" id="9808930at2"/>
<feature type="transmembrane region" description="Helical" evidence="5">
    <location>
        <begin position="54"/>
        <end position="71"/>
    </location>
</feature>
<organism evidence="6 7">
    <name type="scientific">Jeotgalicoccus saudimassiliensis</name>
    <dbReference type="NCBI Taxonomy" id="1461582"/>
    <lineage>
        <taxon>Bacteria</taxon>
        <taxon>Bacillati</taxon>
        <taxon>Bacillota</taxon>
        <taxon>Bacilli</taxon>
        <taxon>Bacillales</taxon>
        <taxon>Staphylococcaceae</taxon>
        <taxon>Jeotgalicoccus</taxon>
    </lineage>
</organism>
<accession>A0A078M148</accession>
<feature type="transmembrane region" description="Helical" evidence="5">
    <location>
        <begin position="20"/>
        <end position="42"/>
    </location>
</feature>
<evidence type="ECO:0000256" key="4">
    <source>
        <dbReference type="ARBA" id="ARBA00023136"/>
    </source>
</evidence>
<dbReference type="RefSeq" id="WP_052108713.1">
    <property type="nucleotide sequence ID" value="NZ_CCSE01000001.1"/>
</dbReference>
<protein>
    <recommendedName>
        <fullName evidence="8">Chloroplast import component protein (Tic20)</fullName>
    </recommendedName>
</protein>
<dbReference type="eggNOG" id="COG3296">
    <property type="taxonomic scope" value="Bacteria"/>
</dbReference>
<gene>
    <name evidence="6" type="ORF">BN1048_00239</name>
</gene>
<keyword evidence="3 5" id="KW-1133">Transmembrane helix</keyword>
<dbReference type="InterPro" id="IPR019109">
    <property type="entry name" value="MamF_MmsF"/>
</dbReference>
<evidence type="ECO:0000256" key="1">
    <source>
        <dbReference type="ARBA" id="ARBA00004141"/>
    </source>
</evidence>